<dbReference type="InterPro" id="IPR018163">
    <property type="entry name" value="Thr/Ala-tRNA-synth_IIc_edit"/>
</dbReference>
<gene>
    <name evidence="2" type="ORF">KAR29_05960</name>
</gene>
<reference evidence="3" key="1">
    <citation type="submission" date="2021-04" db="EMBL/GenBank/DDBJ databases">
        <title>A novel Synergistetes isolate from a pyrite-forming mixed culture.</title>
        <authorList>
            <person name="Bunk B."/>
            <person name="Sproer C."/>
            <person name="Spring S."/>
            <person name="Pester M."/>
        </authorList>
    </citation>
    <scope>NUCLEOTIDE SEQUENCE [LARGE SCALE GENOMIC DNA]</scope>
    <source>
        <strain evidence="3">J.5.4.2-T.3.5.2</strain>
    </source>
</reference>
<dbReference type="PANTHER" id="PTHR10285">
    <property type="entry name" value="URIDINE KINASE"/>
    <property type="match status" value="1"/>
</dbReference>
<sequence length="547" mass="61606">MTFTVRVADDDSLVCEEPLSGLDVLARSLSVFPGRVIAWRVNHYLRTLRWSVDADADVAFVDTSSFEGMEIYRRTLSFMLVVVCRQVLNERLCVRHSISDGYYCEFASGPIDGASVEVIMRAMEELVAADLPIERVVLPLDRARSLFESQGNEEKASLLRWAAIDPIEVYRMDGVHGFYYAPLAPSTAFVDVFDIVSYEQGLVLRFPTVASPRELPPFQPPHKLTGVFREYSRWTEVLGVGTAESLHRLIASGSCLELILISEALHAQRFSRLADEIAARKELRLVSIAGPSGSGKTTSANRLRVQLRVCGLRPVTISLDDYFVDREHTPRDEEGRYDFEALEALDIDRINGDLEALLAGKEVILPRFDFLAGKRVTGPRLRLSPGEILIIEGIHGLNGRLTRSVPAEEKFLIYVSCLTAVNFDRHNRTSTTDNRLLRRLVRDHRLRGKSPEATLSQWPSVIRGSQKHIFPYQEGADVMFNSALPYELPVLKAYVEPLLRCVVDDSPYYGEAQRLLAMLRFMPLIRSQEVPNNSILREFIGGSCFDL</sequence>
<dbReference type="Gene3D" id="3.40.50.300">
    <property type="entry name" value="P-loop containing nucleotide triphosphate hydrolases"/>
    <property type="match status" value="1"/>
</dbReference>
<dbReference type="InterPro" id="IPR006083">
    <property type="entry name" value="PRK/URK"/>
</dbReference>
<dbReference type="KEGG" id="aram:KAR29_05960"/>
<dbReference type="AlphaFoldDB" id="A0A9Q7EX72"/>
<dbReference type="RefSeq" id="WP_274374699.1">
    <property type="nucleotide sequence ID" value="NZ_CP072943.1"/>
</dbReference>
<dbReference type="GO" id="GO:0005524">
    <property type="term" value="F:ATP binding"/>
    <property type="evidence" value="ECO:0007669"/>
    <property type="project" value="InterPro"/>
</dbReference>
<organism evidence="2 3">
    <name type="scientific">Aminithiophilus ramosus</name>
    <dbReference type="NCBI Taxonomy" id="3029084"/>
    <lineage>
        <taxon>Bacteria</taxon>
        <taxon>Thermotogati</taxon>
        <taxon>Synergistota</taxon>
        <taxon>Synergistia</taxon>
        <taxon>Synergistales</taxon>
        <taxon>Aminithiophilaceae</taxon>
        <taxon>Aminithiophilus</taxon>
    </lineage>
</organism>
<evidence type="ECO:0000313" key="2">
    <source>
        <dbReference type="EMBL" id="QTX33414.1"/>
    </source>
</evidence>
<keyword evidence="3" id="KW-1185">Reference proteome</keyword>
<dbReference type="SUPFAM" id="SSF55186">
    <property type="entry name" value="ThrRS/AlaRS common domain"/>
    <property type="match status" value="1"/>
</dbReference>
<evidence type="ECO:0000313" key="3">
    <source>
        <dbReference type="Proteomes" id="UP000671879"/>
    </source>
</evidence>
<dbReference type="EMBL" id="CP072943">
    <property type="protein sequence ID" value="QTX33414.1"/>
    <property type="molecule type" value="Genomic_DNA"/>
</dbReference>
<dbReference type="SUPFAM" id="SSF52540">
    <property type="entry name" value="P-loop containing nucleoside triphosphate hydrolases"/>
    <property type="match status" value="1"/>
</dbReference>
<keyword evidence="2" id="KW-0808">Transferase</keyword>
<dbReference type="InterPro" id="IPR003593">
    <property type="entry name" value="AAA+_ATPase"/>
</dbReference>
<name>A0A9Q7EX72_9BACT</name>
<dbReference type="Gene3D" id="3.30.980.10">
    <property type="entry name" value="Threonyl-trna Synthetase, Chain A, domain 2"/>
    <property type="match status" value="1"/>
</dbReference>
<dbReference type="GO" id="GO:0016301">
    <property type="term" value="F:kinase activity"/>
    <property type="evidence" value="ECO:0007669"/>
    <property type="project" value="UniProtKB-KW"/>
</dbReference>
<dbReference type="InterPro" id="IPR027417">
    <property type="entry name" value="P-loop_NTPase"/>
</dbReference>
<feature type="domain" description="AAA+ ATPase" evidence="1">
    <location>
        <begin position="282"/>
        <end position="452"/>
    </location>
</feature>
<dbReference type="SMART" id="SM00382">
    <property type="entry name" value="AAA"/>
    <property type="match status" value="1"/>
</dbReference>
<keyword evidence="2" id="KW-0418">Kinase</keyword>
<dbReference type="Proteomes" id="UP000671879">
    <property type="component" value="Chromosome"/>
</dbReference>
<accession>A0A9Q7EX72</accession>
<protein>
    <submittedName>
        <fullName evidence="2">Nucleoside kinase</fullName>
    </submittedName>
</protein>
<proteinExistence type="predicted"/>
<evidence type="ECO:0000259" key="1">
    <source>
        <dbReference type="SMART" id="SM00382"/>
    </source>
</evidence>
<dbReference type="CDD" id="cd02028">
    <property type="entry name" value="UMPK_like"/>
    <property type="match status" value="1"/>
</dbReference>
<dbReference type="Pfam" id="PF00485">
    <property type="entry name" value="PRK"/>
    <property type="match status" value="1"/>
</dbReference>